<accession>A0ABQ9X4K7</accession>
<proteinExistence type="predicted"/>
<evidence type="ECO:0000256" key="1">
    <source>
        <dbReference type="SAM" id="MobiDB-lite"/>
    </source>
</evidence>
<keyword evidence="3" id="KW-1185">Reference proteome</keyword>
<sequence length="320" mass="34332">MLSKNRRLPHQMPQKSLQANFIAATKSEPHPGGNDGDGDKESREWREQAVEHHSTVIGPASLVSSYVRVHSCTILSNGLTSPFWVSGGMGDADHSMVFVECSHQSPSSPTLLPLRLSQRLLSSSLDICADSLSGTAIMDINRGGNLVCQNTSFTRSKRTEPAHSYQHHIQQKEPEETSLSFFLCTFKDIPSNGRGGGLKSSFTLLECCGISSSALLPDPTITASLQSVGVEQTGDDTITFTATLSQSITGQLFLLVDNTDTTLDPSQPCRVPFSTPKLEMCVEMKDSALSKGPFFTPTLDVSSCKCVSGEKGVAGISCVS</sequence>
<reference evidence="2 3" key="1">
    <citation type="journal article" date="2022" name="bioRxiv">
        <title>Genomics of Preaxostyla Flagellates Illuminates Evolutionary Transitions and the Path Towards Mitochondrial Loss.</title>
        <authorList>
            <person name="Novak L.V.F."/>
            <person name="Treitli S.C."/>
            <person name="Pyrih J."/>
            <person name="Halakuc P."/>
            <person name="Pipaliya S.V."/>
            <person name="Vacek V."/>
            <person name="Brzon O."/>
            <person name="Soukal P."/>
            <person name="Eme L."/>
            <person name="Dacks J.B."/>
            <person name="Karnkowska A."/>
            <person name="Elias M."/>
            <person name="Hampl V."/>
        </authorList>
    </citation>
    <scope>NUCLEOTIDE SEQUENCE [LARGE SCALE GENOMIC DNA]</scope>
    <source>
        <strain evidence="2">NAU3</strain>
        <tissue evidence="2">Gut</tissue>
    </source>
</reference>
<dbReference type="EMBL" id="JARBJD010000221">
    <property type="protein sequence ID" value="KAK2946700.1"/>
    <property type="molecule type" value="Genomic_DNA"/>
</dbReference>
<dbReference type="Proteomes" id="UP001281761">
    <property type="component" value="Unassembled WGS sequence"/>
</dbReference>
<feature type="compositionally biased region" description="Basic and acidic residues" evidence="1">
    <location>
        <begin position="37"/>
        <end position="51"/>
    </location>
</feature>
<protein>
    <submittedName>
        <fullName evidence="2">Uncharacterized protein</fullName>
    </submittedName>
</protein>
<gene>
    <name evidence="2" type="ORF">BLNAU_18372</name>
</gene>
<comment type="caution">
    <text evidence="2">The sequence shown here is derived from an EMBL/GenBank/DDBJ whole genome shotgun (WGS) entry which is preliminary data.</text>
</comment>
<evidence type="ECO:0000313" key="2">
    <source>
        <dbReference type="EMBL" id="KAK2946700.1"/>
    </source>
</evidence>
<evidence type="ECO:0000313" key="3">
    <source>
        <dbReference type="Proteomes" id="UP001281761"/>
    </source>
</evidence>
<feature type="region of interest" description="Disordered" evidence="1">
    <location>
        <begin position="1"/>
        <end position="51"/>
    </location>
</feature>
<organism evidence="2 3">
    <name type="scientific">Blattamonas nauphoetae</name>
    <dbReference type="NCBI Taxonomy" id="2049346"/>
    <lineage>
        <taxon>Eukaryota</taxon>
        <taxon>Metamonada</taxon>
        <taxon>Preaxostyla</taxon>
        <taxon>Oxymonadida</taxon>
        <taxon>Blattamonas</taxon>
    </lineage>
</organism>
<name>A0ABQ9X4K7_9EUKA</name>